<accession>A0A0F4YG23</accession>
<evidence type="ECO:0000256" key="1">
    <source>
        <dbReference type="SAM" id="MobiDB-lite"/>
    </source>
</evidence>
<dbReference type="PANTHER" id="PTHR38795:SF1">
    <property type="entry name" value="DUF6604 DOMAIN-CONTAINING PROTEIN"/>
    <property type="match status" value="1"/>
</dbReference>
<feature type="region of interest" description="Disordered" evidence="1">
    <location>
        <begin position="125"/>
        <end position="149"/>
    </location>
</feature>
<dbReference type="GeneID" id="25321438"/>
<evidence type="ECO:0000259" key="2">
    <source>
        <dbReference type="Pfam" id="PF20253"/>
    </source>
</evidence>
<evidence type="ECO:0000313" key="3">
    <source>
        <dbReference type="EMBL" id="KKA16891.1"/>
    </source>
</evidence>
<comment type="caution">
    <text evidence="3">The sequence shown here is derived from an EMBL/GenBank/DDBJ whole genome shotgun (WGS) entry which is preliminary data.</text>
</comment>
<keyword evidence="4" id="KW-1185">Reference proteome</keyword>
<protein>
    <recommendedName>
        <fullName evidence="2">DUF6604 domain-containing protein</fullName>
    </recommendedName>
</protein>
<sequence>MQAAADGTCVNSLYRIPLAELTTLARAVAKAAITVPSHIADVARRAISKRKQCAVWFQNRTDACSGEVQANVAHSHFINVLEEVLALLGVAVHQGPHPHVKKRSSPLSQNPLTDLENRFSALEVEESRTADEDATQRGQKAQKTQPPPRCEIDDQFEDGGAEIFESFCLLEDMRRIRDFLQATWTEYREAQIDLMTAAVTTNTAFDLVRTTCDDFMDAHPSLRGSMVLPQLMYATGCIMRGEDPGKKHHPDDPFNIAVADIAEWCLLHTTLILESFVGVIVPGSIPWFRKDFYKSTIYSGGDRATMSLRERYHQDRQVLYGFLPDFVFLERFQVKLLVEDEFTGGIRDMVKTKHVPVWLAFAAPVILDTHRILGPNISQPFQELRLTGLRTKKTLDGVSQRSLSMIRLTWPTCDKDMRRFTDTVYGAVTDDMFAIAPKEAPRDEEFSFLKTHPILCGLLMFSFNLNMQQMGIPHVNSWGSVVSLAYLYNLIQQTGFEPLYWEDMEKVIEFHDEKHIFIGGKPKDVNDTYKKLWLAMGFAPSSFAPKGQRKMMDRPLKKVTPRLLKTTSVVAAVFQERYCGSGSIDLSARNVGQILDDLVENRGKCKNDGFAKDCGVIRRKWTVANSLSTLQLLTALRERLADEEPKLLFNYFGLKERCLDLLQGLQKELDGKLVQYFGSAYLKDEKDLSLIVSYILEVAHGSARSARSLGFAKGSARVMSKMVMRAANVMQDFVKGNGGVGCKELRAFCRQKGKVMSQADKTRESKRETLYWFAVDELIDLKELSMLELMLSARLQKEYEKNPWAS</sequence>
<dbReference type="AlphaFoldDB" id="A0A0F4YG23"/>
<feature type="domain" description="DUF6604" evidence="2">
    <location>
        <begin position="12"/>
        <end position="216"/>
    </location>
</feature>
<organism evidence="3 4">
    <name type="scientific">Rasamsonia emersonii (strain ATCC 16479 / CBS 393.64 / IMI 116815)</name>
    <dbReference type="NCBI Taxonomy" id="1408163"/>
    <lineage>
        <taxon>Eukaryota</taxon>
        <taxon>Fungi</taxon>
        <taxon>Dikarya</taxon>
        <taxon>Ascomycota</taxon>
        <taxon>Pezizomycotina</taxon>
        <taxon>Eurotiomycetes</taxon>
        <taxon>Eurotiomycetidae</taxon>
        <taxon>Eurotiales</taxon>
        <taxon>Trichocomaceae</taxon>
        <taxon>Rasamsonia</taxon>
    </lineage>
</organism>
<dbReference type="Proteomes" id="UP000053958">
    <property type="component" value="Unassembled WGS sequence"/>
</dbReference>
<evidence type="ECO:0000313" key="4">
    <source>
        <dbReference type="Proteomes" id="UP000053958"/>
    </source>
</evidence>
<gene>
    <name evidence="3" type="ORF">T310_9505</name>
</gene>
<feature type="compositionally biased region" description="Basic and acidic residues" evidence="1">
    <location>
        <begin position="125"/>
        <end position="135"/>
    </location>
</feature>
<dbReference type="STRING" id="1408163.A0A0F4YG23"/>
<name>A0A0F4YG23_RASE3</name>
<reference evidence="3 4" key="1">
    <citation type="submission" date="2015-04" db="EMBL/GenBank/DDBJ databases">
        <authorList>
            <person name="Heijne W.H."/>
            <person name="Fedorova N.D."/>
            <person name="Nierman W.C."/>
            <person name="Vollebregt A.W."/>
            <person name="Zhao Z."/>
            <person name="Wu L."/>
            <person name="Kumar M."/>
            <person name="Stam H."/>
            <person name="van den Berg M.A."/>
            <person name="Pel H.J."/>
        </authorList>
    </citation>
    <scope>NUCLEOTIDE SEQUENCE [LARGE SCALE GENOMIC DNA]</scope>
    <source>
        <strain evidence="3 4">CBS 393.64</strain>
    </source>
</reference>
<dbReference type="PANTHER" id="PTHR38795">
    <property type="entry name" value="DUF6604 DOMAIN-CONTAINING PROTEIN"/>
    <property type="match status" value="1"/>
</dbReference>
<dbReference type="RefSeq" id="XP_013323503.1">
    <property type="nucleotide sequence ID" value="XM_013468049.1"/>
</dbReference>
<dbReference type="Pfam" id="PF20253">
    <property type="entry name" value="DUF6604"/>
    <property type="match status" value="1"/>
</dbReference>
<dbReference type="EMBL" id="LASV01000732">
    <property type="protein sequence ID" value="KKA16891.1"/>
    <property type="molecule type" value="Genomic_DNA"/>
</dbReference>
<proteinExistence type="predicted"/>
<dbReference type="OrthoDB" id="5238236at2759"/>
<dbReference type="InterPro" id="IPR046539">
    <property type="entry name" value="DUF6604"/>
</dbReference>